<dbReference type="GO" id="GO:0004333">
    <property type="term" value="F:fumarate hydratase activity"/>
    <property type="evidence" value="ECO:0007669"/>
    <property type="project" value="UniProtKB-EC"/>
</dbReference>
<dbReference type="EMBL" id="UINC01133159">
    <property type="protein sequence ID" value="SVD15933.1"/>
    <property type="molecule type" value="Genomic_DNA"/>
</dbReference>
<feature type="domain" description="Fumarate lyase N-terminal" evidence="4">
    <location>
        <begin position="7"/>
        <end position="234"/>
    </location>
</feature>
<keyword evidence="3" id="KW-0456">Lyase</keyword>
<feature type="non-terminal residue" evidence="5">
    <location>
        <position position="1"/>
    </location>
</feature>
<protein>
    <recommendedName>
        <fullName evidence="2">fumarate hydratase</fullName>
        <ecNumber evidence="2">4.2.1.2</ecNumber>
    </recommendedName>
</protein>
<dbReference type="InterPro" id="IPR020557">
    <property type="entry name" value="Fumarate_lyase_CS"/>
</dbReference>
<dbReference type="Gene3D" id="1.20.200.10">
    <property type="entry name" value="Fumarase/aspartase (Central domain)"/>
    <property type="match status" value="1"/>
</dbReference>
<evidence type="ECO:0000259" key="4">
    <source>
        <dbReference type="Pfam" id="PF00206"/>
    </source>
</evidence>
<dbReference type="GO" id="GO:0006106">
    <property type="term" value="P:fumarate metabolic process"/>
    <property type="evidence" value="ECO:0007669"/>
    <property type="project" value="InterPro"/>
</dbReference>
<accession>A0A382T1S3</accession>
<dbReference type="PROSITE" id="PS00163">
    <property type="entry name" value="FUMARATE_LYASES"/>
    <property type="match status" value="1"/>
</dbReference>
<dbReference type="PRINTS" id="PR00145">
    <property type="entry name" value="ARGSUCLYASE"/>
</dbReference>
<proteinExistence type="inferred from homology"/>
<dbReference type="SUPFAM" id="SSF48557">
    <property type="entry name" value="L-aspartase-like"/>
    <property type="match status" value="1"/>
</dbReference>
<evidence type="ECO:0000256" key="3">
    <source>
        <dbReference type="ARBA" id="ARBA00023239"/>
    </source>
</evidence>
<dbReference type="PANTHER" id="PTHR11444">
    <property type="entry name" value="ASPARTATEAMMONIA/ARGININOSUCCINATE/ADENYLOSUCCINATE LYASE"/>
    <property type="match status" value="1"/>
</dbReference>
<organism evidence="5">
    <name type="scientific">marine metagenome</name>
    <dbReference type="NCBI Taxonomy" id="408172"/>
    <lineage>
        <taxon>unclassified sequences</taxon>
        <taxon>metagenomes</taxon>
        <taxon>ecological metagenomes</taxon>
    </lineage>
</organism>
<dbReference type="EC" id="4.2.1.2" evidence="2"/>
<gene>
    <name evidence="5" type="ORF">METZ01_LOCUS368787</name>
</gene>
<dbReference type="InterPro" id="IPR000362">
    <property type="entry name" value="Fumarate_lyase_fam"/>
</dbReference>
<dbReference type="InterPro" id="IPR005677">
    <property type="entry name" value="Fum_hydII"/>
</dbReference>
<dbReference type="FunFam" id="1.20.200.10:FF:000001">
    <property type="entry name" value="Fumarate hydratase, mitochondrial"/>
    <property type="match status" value="1"/>
</dbReference>
<comment type="similarity">
    <text evidence="1">Belongs to the class-II fumarase/aspartase family. Fumarase subfamily.</text>
</comment>
<dbReference type="Pfam" id="PF00206">
    <property type="entry name" value="Lyase_1"/>
    <property type="match status" value="1"/>
</dbReference>
<evidence type="ECO:0000313" key="5">
    <source>
        <dbReference type="EMBL" id="SVD15933.1"/>
    </source>
</evidence>
<dbReference type="InterPro" id="IPR024083">
    <property type="entry name" value="Fumarase/histidase_N"/>
</dbReference>
<dbReference type="InterPro" id="IPR022761">
    <property type="entry name" value="Fumarate_lyase_N"/>
</dbReference>
<dbReference type="InterPro" id="IPR008948">
    <property type="entry name" value="L-Aspartase-like"/>
</dbReference>
<dbReference type="Gene3D" id="1.10.275.10">
    <property type="entry name" value="Fumarase/aspartase (N-terminal domain)"/>
    <property type="match status" value="1"/>
</dbReference>
<feature type="non-terminal residue" evidence="5">
    <location>
        <position position="306"/>
    </location>
</feature>
<name>A0A382T1S3_9ZZZZ</name>
<evidence type="ECO:0000256" key="2">
    <source>
        <dbReference type="ARBA" id="ARBA00012921"/>
    </source>
</evidence>
<dbReference type="AlphaFoldDB" id="A0A382T1S3"/>
<evidence type="ECO:0000256" key="1">
    <source>
        <dbReference type="ARBA" id="ARBA00009084"/>
    </source>
</evidence>
<dbReference type="PRINTS" id="PR00149">
    <property type="entry name" value="FUMRATELYASE"/>
</dbReference>
<sequence length="306" mass="32639">NEVIANRATEILGGEIGSRLVHPNDHVNMGQSSNDVIPTAIHIAVLQGIEIDLLPSLRELHTSLDAKAIEFDQVVKIGRTHLQDATPLRMGQEFSGYARQAELSIRRVGDCRDAIAEVALGGTAVGTGLNMHPDFAGNVIEKINRRTGLKFREASNHFEAQGAQDSLVEASGALKTVAVSLMKIANDIRWLGSGPRCGIGELILPAVQPGSSIMPGKVNPVIAESAIQVAAQVIANDLAVTLGGQWGNFELNTMLPMMASNILESIEILANASCNFARRCVDGLEVDEERTASMIEKSMAMVTSLA</sequence>
<reference evidence="5" key="1">
    <citation type="submission" date="2018-05" db="EMBL/GenBank/DDBJ databases">
        <authorList>
            <person name="Lanie J.A."/>
            <person name="Ng W.-L."/>
            <person name="Kazmierczak K.M."/>
            <person name="Andrzejewski T.M."/>
            <person name="Davidsen T.M."/>
            <person name="Wayne K.J."/>
            <person name="Tettelin H."/>
            <person name="Glass J.I."/>
            <person name="Rusch D."/>
            <person name="Podicherti R."/>
            <person name="Tsui H.-C.T."/>
            <person name="Winkler M.E."/>
        </authorList>
    </citation>
    <scope>NUCLEOTIDE SEQUENCE</scope>
</reference>
<dbReference type="PANTHER" id="PTHR11444:SF22">
    <property type="entry name" value="FUMARATE HYDRATASE CLASS II"/>
    <property type="match status" value="1"/>
</dbReference>